<dbReference type="InterPro" id="IPR045086">
    <property type="entry name" value="OBG_GTPase"/>
</dbReference>
<dbReference type="InterPro" id="IPR006073">
    <property type="entry name" value="GTP-bd"/>
</dbReference>
<feature type="domain" description="OBG-type G" evidence="4">
    <location>
        <begin position="142"/>
        <end position="303"/>
    </location>
</feature>
<protein>
    <submittedName>
        <fullName evidence="6">GTPase Obg</fullName>
    </submittedName>
</protein>
<dbReference type="PANTHER" id="PTHR11702:SF31">
    <property type="entry name" value="MITOCHONDRIAL RIBOSOME-ASSOCIATED GTPASE 2"/>
    <property type="match status" value="1"/>
</dbReference>
<dbReference type="Proteomes" id="UP000186594">
    <property type="component" value="Unassembled WGS sequence"/>
</dbReference>
<dbReference type="InterPro" id="IPR005225">
    <property type="entry name" value="Small_GTP-bd"/>
</dbReference>
<dbReference type="GO" id="GO:0005739">
    <property type="term" value="C:mitochondrion"/>
    <property type="evidence" value="ECO:0007669"/>
    <property type="project" value="TreeGrafter"/>
</dbReference>
<dbReference type="SUPFAM" id="SSF52540">
    <property type="entry name" value="P-loop containing nucleoside triphosphate hydrolases"/>
    <property type="match status" value="1"/>
</dbReference>
<dbReference type="InterPro" id="IPR014100">
    <property type="entry name" value="GTP-bd_Obg/CgtA"/>
</dbReference>
<dbReference type="GO" id="GO:0003924">
    <property type="term" value="F:GTPase activity"/>
    <property type="evidence" value="ECO:0007669"/>
    <property type="project" value="InterPro"/>
</dbReference>
<dbReference type="Gene3D" id="3.40.50.300">
    <property type="entry name" value="P-loop containing nucleotide triphosphate hydrolases"/>
    <property type="match status" value="1"/>
</dbReference>
<dbReference type="InterPro" id="IPR031167">
    <property type="entry name" value="G_OBG"/>
</dbReference>
<keyword evidence="2" id="KW-0547">Nucleotide-binding</keyword>
<dbReference type="NCBIfam" id="TIGR00231">
    <property type="entry name" value="small_GTP"/>
    <property type="match status" value="1"/>
</dbReference>
<dbReference type="PANTHER" id="PTHR11702">
    <property type="entry name" value="DEVELOPMENTALLY REGULATED GTP-BINDING PROTEIN-RELATED"/>
    <property type="match status" value="1"/>
</dbReference>
<evidence type="ECO:0000313" key="7">
    <source>
        <dbReference type="Proteomes" id="UP000186594"/>
    </source>
</evidence>
<dbReference type="InterPro" id="IPR027417">
    <property type="entry name" value="P-loop_NTPase"/>
</dbReference>
<comment type="similarity">
    <text evidence="1">Belongs to the TRAFAC class OBG-HflX-like GTPase superfamily. OBG GTPase family.</text>
</comment>
<gene>
    <name evidence="6" type="ORF">NEOLI_004064</name>
</gene>
<dbReference type="OMA" id="VFMVDIF"/>
<dbReference type="InterPro" id="IPR006169">
    <property type="entry name" value="GTP1_OBG_dom"/>
</dbReference>
<keyword evidence="7" id="KW-1185">Reference proteome</keyword>
<proteinExistence type="inferred from homology"/>
<name>A0A1U7LN00_NEOID</name>
<evidence type="ECO:0000313" key="6">
    <source>
        <dbReference type="EMBL" id="OLL23922.1"/>
    </source>
</evidence>
<evidence type="ECO:0000259" key="4">
    <source>
        <dbReference type="PROSITE" id="PS51710"/>
    </source>
</evidence>
<reference evidence="6 7" key="1">
    <citation type="submission" date="2016-04" db="EMBL/GenBank/DDBJ databases">
        <title>Evolutionary innovation and constraint leading to complex multicellularity in the Ascomycota.</title>
        <authorList>
            <person name="Cisse O."/>
            <person name="Nguyen A."/>
            <person name="Hewitt D.A."/>
            <person name="Jedd G."/>
            <person name="Stajich J.E."/>
        </authorList>
    </citation>
    <scope>NUCLEOTIDE SEQUENCE [LARGE SCALE GENOMIC DNA]</scope>
    <source>
        <strain evidence="6 7">DAH-3</strain>
    </source>
</reference>
<organism evidence="6 7">
    <name type="scientific">Neolecta irregularis (strain DAH-3)</name>
    <dbReference type="NCBI Taxonomy" id="1198029"/>
    <lineage>
        <taxon>Eukaryota</taxon>
        <taxon>Fungi</taxon>
        <taxon>Dikarya</taxon>
        <taxon>Ascomycota</taxon>
        <taxon>Taphrinomycotina</taxon>
        <taxon>Neolectales</taxon>
        <taxon>Neolectaceae</taxon>
        <taxon>Neolecta</taxon>
    </lineage>
</organism>
<sequence length="303" mass="32649">MEVMVAMSLYKASNGTHGKGDLCHGKKGNDIFIDVPVGTVVKEIARSGGDQCGYIHYPGFEAINETDDRFQKVQQTLVDPGFSKTVELDLCVPGRMVLVAHGGRPGIGNPSFAWNSNPAPRFATKGFSGLTIKLQLELKTIADVGLIGLPNAGKSTLLSKITNAKPEIADYEFTTLNPYLGKIGEILIADIPGLIAGASENKGLGHAFLKHIERARGLCFVIDLSRDPALQYEILKNELDAYDSALLKRKRLIVGNKADLEGAQVGMEQLMAKVEESVKVVPISAMHGGNLQRAIREIKVLAS</sequence>
<evidence type="ECO:0000256" key="3">
    <source>
        <dbReference type="ARBA" id="ARBA00023134"/>
    </source>
</evidence>
<comment type="caution">
    <text evidence="6">The sequence shown here is derived from an EMBL/GenBank/DDBJ whole genome shotgun (WGS) entry which is preliminary data.</text>
</comment>
<dbReference type="PROSITE" id="PS51710">
    <property type="entry name" value="G_OBG"/>
    <property type="match status" value="1"/>
</dbReference>
<dbReference type="PIRSF" id="PIRSF002401">
    <property type="entry name" value="GTP_bd_Obg/CgtA"/>
    <property type="match status" value="1"/>
</dbReference>
<dbReference type="InterPro" id="IPR036726">
    <property type="entry name" value="GTP1_OBG_dom_sf"/>
</dbReference>
<dbReference type="Gene3D" id="2.70.210.12">
    <property type="entry name" value="GTP1/OBG domain"/>
    <property type="match status" value="1"/>
</dbReference>
<feature type="domain" description="Obg" evidence="5">
    <location>
        <begin position="1"/>
        <end position="141"/>
    </location>
</feature>
<keyword evidence="3" id="KW-0342">GTP-binding</keyword>
<dbReference type="PRINTS" id="PR00326">
    <property type="entry name" value="GTP1OBG"/>
</dbReference>
<accession>A0A1U7LN00</accession>
<evidence type="ECO:0000259" key="5">
    <source>
        <dbReference type="PROSITE" id="PS51883"/>
    </source>
</evidence>
<dbReference type="GO" id="GO:0005525">
    <property type="term" value="F:GTP binding"/>
    <property type="evidence" value="ECO:0007669"/>
    <property type="project" value="UniProtKB-KW"/>
</dbReference>
<evidence type="ECO:0000256" key="1">
    <source>
        <dbReference type="ARBA" id="ARBA00007699"/>
    </source>
</evidence>
<dbReference type="EMBL" id="LXFE01001090">
    <property type="protein sequence ID" value="OLL23922.1"/>
    <property type="molecule type" value="Genomic_DNA"/>
</dbReference>
<dbReference type="Pfam" id="PF01926">
    <property type="entry name" value="MMR_HSR1"/>
    <property type="match status" value="1"/>
</dbReference>
<dbReference type="OrthoDB" id="347018at2759"/>
<dbReference type="GO" id="GO:0042254">
    <property type="term" value="P:ribosome biogenesis"/>
    <property type="evidence" value="ECO:0007669"/>
    <property type="project" value="UniProtKB-UniRule"/>
</dbReference>
<dbReference type="AlphaFoldDB" id="A0A1U7LN00"/>
<dbReference type="STRING" id="1198029.A0A1U7LN00"/>
<dbReference type="CDD" id="cd01898">
    <property type="entry name" value="Obg"/>
    <property type="match status" value="1"/>
</dbReference>
<evidence type="ECO:0000256" key="2">
    <source>
        <dbReference type="ARBA" id="ARBA00022741"/>
    </source>
</evidence>
<dbReference type="PROSITE" id="PS51883">
    <property type="entry name" value="OBG"/>
    <property type="match status" value="1"/>
</dbReference>
<dbReference type="GO" id="GO:0000287">
    <property type="term" value="F:magnesium ion binding"/>
    <property type="evidence" value="ECO:0007669"/>
    <property type="project" value="InterPro"/>
</dbReference>
<dbReference type="Pfam" id="PF01018">
    <property type="entry name" value="GTP1_OBG"/>
    <property type="match status" value="2"/>
</dbReference>
<dbReference type="SUPFAM" id="SSF82051">
    <property type="entry name" value="Obg GTP-binding protein N-terminal domain"/>
    <property type="match status" value="1"/>
</dbReference>